<sequence>MLNFNNNIFSNFINNEIIIIANIVTIRLLENTDSFLEKEWNQLYKLSEETFVEESDSLKETAAGAGLIDND</sequence>
<protein>
    <submittedName>
        <fullName evidence="1">Uncharacterized protein</fullName>
    </submittedName>
</protein>
<name>A0A382IY00_9ZZZZ</name>
<dbReference type="AlphaFoldDB" id="A0A382IY00"/>
<organism evidence="1">
    <name type="scientific">marine metagenome</name>
    <dbReference type="NCBI Taxonomy" id="408172"/>
    <lineage>
        <taxon>unclassified sequences</taxon>
        <taxon>metagenomes</taxon>
        <taxon>ecological metagenomes</taxon>
    </lineage>
</organism>
<proteinExistence type="predicted"/>
<dbReference type="EMBL" id="UINC01070262">
    <property type="protein sequence ID" value="SVC04275.1"/>
    <property type="molecule type" value="Genomic_DNA"/>
</dbReference>
<gene>
    <name evidence="1" type="ORF">METZ01_LOCUS257129</name>
</gene>
<reference evidence="1" key="1">
    <citation type="submission" date="2018-05" db="EMBL/GenBank/DDBJ databases">
        <authorList>
            <person name="Lanie J.A."/>
            <person name="Ng W.-L."/>
            <person name="Kazmierczak K.M."/>
            <person name="Andrzejewski T.M."/>
            <person name="Davidsen T.M."/>
            <person name="Wayne K.J."/>
            <person name="Tettelin H."/>
            <person name="Glass J.I."/>
            <person name="Rusch D."/>
            <person name="Podicherti R."/>
            <person name="Tsui H.-C.T."/>
            <person name="Winkler M.E."/>
        </authorList>
    </citation>
    <scope>NUCLEOTIDE SEQUENCE</scope>
</reference>
<evidence type="ECO:0000313" key="1">
    <source>
        <dbReference type="EMBL" id="SVC04275.1"/>
    </source>
</evidence>
<accession>A0A382IY00</accession>